<keyword evidence="3 6" id="KW-0812">Transmembrane</keyword>
<dbReference type="GO" id="GO:0009289">
    <property type="term" value="C:pilus"/>
    <property type="evidence" value="ECO:0007669"/>
    <property type="project" value="InterPro"/>
</dbReference>
<evidence type="ECO:0000259" key="7">
    <source>
        <dbReference type="Pfam" id="PF05154"/>
    </source>
</evidence>
<dbReference type="GO" id="GO:0007155">
    <property type="term" value="P:cell adhesion"/>
    <property type="evidence" value="ECO:0007669"/>
    <property type="project" value="InterPro"/>
</dbReference>
<dbReference type="Pfam" id="PF05154">
    <property type="entry name" value="TM2"/>
    <property type="match status" value="1"/>
</dbReference>
<evidence type="ECO:0000313" key="9">
    <source>
        <dbReference type="Proteomes" id="UP000637423"/>
    </source>
</evidence>
<keyword evidence="5 6" id="KW-0472">Membrane</keyword>
<evidence type="ECO:0000256" key="6">
    <source>
        <dbReference type="SAM" id="Phobius"/>
    </source>
</evidence>
<gene>
    <name evidence="8" type="ORF">GCM10011396_28710</name>
</gene>
<reference evidence="8" key="2">
    <citation type="submission" date="2020-09" db="EMBL/GenBank/DDBJ databases">
        <authorList>
            <person name="Sun Q."/>
            <person name="Zhou Y."/>
        </authorList>
    </citation>
    <scope>NUCLEOTIDE SEQUENCE</scope>
    <source>
        <strain evidence="8">CGMCC 1.10998</strain>
    </source>
</reference>
<keyword evidence="4 6" id="KW-1133">Transmembrane helix</keyword>
<evidence type="ECO:0000256" key="1">
    <source>
        <dbReference type="ARBA" id="ARBA00004141"/>
    </source>
</evidence>
<dbReference type="Gene3D" id="3.30.700.10">
    <property type="entry name" value="Glycoprotein, Type 4 Pilin"/>
    <property type="match status" value="1"/>
</dbReference>
<dbReference type="GO" id="GO:0016020">
    <property type="term" value="C:membrane"/>
    <property type="evidence" value="ECO:0007669"/>
    <property type="project" value="UniProtKB-SubCell"/>
</dbReference>
<feature type="transmembrane region" description="Helical" evidence="6">
    <location>
        <begin position="108"/>
        <end position="133"/>
    </location>
</feature>
<dbReference type="EMBL" id="BMED01000002">
    <property type="protein sequence ID" value="GGC79677.1"/>
    <property type="molecule type" value="Genomic_DNA"/>
</dbReference>
<protein>
    <recommendedName>
        <fullName evidence="7">TM2 domain-containing protein</fullName>
    </recommendedName>
</protein>
<feature type="domain" description="TM2" evidence="7">
    <location>
        <begin position="33"/>
        <end position="83"/>
    </location>
</feature>
<keyword evidence="9" id="KW-1185">Reference proteome</keyword>
<dbReference type="RefSeq" id="WP_188566690.1">
    <property type="nucleotide sequence ID" value="NZ_BMED01000002.1"/>
</dbReference>
<evidence type="ECO:0000256" key="3">
    <source>
        <dbReference type="ARBA" id="ARBA00022692"/>
    </source>
</evidence>
<sequence>MSEMVFCRGCAKEIHITARACPGCGAPQAGTGNGKSKIAAGLLAILLGGLGVHRFYLGKWWGVFYLLFCWTGLPALISLIEGIVFLCTSDQNWDAKYNKGVPSNNSGAAVVIAIVVSLFGLVFIVGILAAIAIPAYQDYTIKAKVANAMGSANQVAMSVGNYIVDNKAIPANITDAGFSGTLPAAISEITVDQQNATLTVSVRTNAYDEKTFMLVPAQDEQKNLTWRCKPGSMQAKYLPRNCRDSGN</sequence>
<name>A0A916UN30_9BURK</name>
<dbReference type="SUPFAM" id="SSF54523">
    <property type="entry name" value="Pili subunits"/>
    <property type="match status" value="1"/>
</dbReference>
<comment type="similarity">
    <text evidence="2">Belongs to the N-Me-Phe pilin family.</text>
</comment>
<evidence type="ECO:0000256" key="5">
    <source>
        <dbReference type="ARBA" id="ARBA00023136"/>
    </source>
</evidence>
<reference evidence="8" key="1">
    <citation type="journal article" date="2014" name="Int. J. Syst. Evol. Microbiol.">
        <title>Complete genome sequence of Corynebacterium casei LMG S-19264T (=DSM 44701T), isolated from a smear-ripened cheese.</title>
        <authorList>
            <consortium name="US DOE Joint Genome Institute (JGI-PGF)"/>
            <person name="Walter F."/>
            <person name="Albersmeier A."/>
            <person name="Kalinowski J."/>
            <person name="Ruckert C."/>
        </authorList>
    </citation>
    <scope>NUCLEOTIDE SEQUENCE</scope>
    <source>
        <strain evidence="8">CGMCC 1.10998</strain>
    </source>
</reference>
<comment type="caution">
    <text evidence="8">The sequence shown here is derived from an EMBL/GenBank/DDBJ whole genome shotgun (WGS) entry which is preliminary data.</text>
</comment>
<feature type="transmembrane region" description="Helical" evidence="6">
    <location>
        <begin position="38"/>
        <end position="57"/>
    </location>
</feature>
<dbReference type="InterPro" id="IPR001082">
    <property type="entry name" value="Pilin"/>
</dbReference>
<proteinExistence type="inferred from homology"/>
<accession>A0A916UN30</accession>
<organism evidence="8 9">
    <name type="scientific">Undibacterium terreum</name>
    <dbReference type="NCBI Taxonomy" id="1224302"/>
    <lineage>
        <taxon>Bacteria</taxon>
        <taxon>Pseudomonadati</taxon>
        <taxon>Pseudomonadota</taxon>
        <taxon>Betaproteobacteria</taxon>
        <taxon>Burkholderiales</taxon>
        <taxon>Oxalobacteraceae</taxon>
        <taxon>Undibacterium</taxon>
    </lineage>
</organism>
<dbReference type="Proteomes" id="UP000637423">
    <property type="component" value="Unassembled WGS sequence"/>
</dbReference>
<comment type="subcellular location">
    <subcellularLocation>
        <location evidence="1">Membrane</location>
        <topology evidence="1">Multi-pass membrane protein</topology>
    </subcellularLocation>
</comment>
<evidence type="ECO:0000256" key="2">
    <source>
        <dbReference type="ARBA" id="ARBA00005233"/>
    </source>
</evidence>
<dbReference type="InterPro" id="IPR007829">
    <property type="entry name" value="TM2"/>
</dbReference>
<dbReference type="AlphaFoldDB" id="A0A916UN30"/>
<dbReference type="InterPro" id="IPR045584">
    <property type="entry name" value="Pilin-like"/>
</dbReference>
<evidence type="ECO:0000313" key="8">
    <source>
        <dbReference type="EMBL" id="GGC79677.1"/>
    </source>
</evidence>
<dbReference type="Pfam" id="PF00114">
    <property type="entry name" value="Pilin"/>
    <property type="match status" value="1"/>
</dbReference>
<feature type="transmembrane region" description="Helical" evidence="6">
    <location>
        <begin position="63"/>
        <end position="87"/>
    </location>
</feature>
<evidence type="ECO:0000256" key="4">
    <source>
        <dbReference type="ARBA" id="ARBA00022989"/>
    </source>
</evidence>